<accession>A0A1I3S9C8</accession>
<keyword evidence="2" id="KW-1185">Reference proteome</keyword>
<name>A0A1I3S9C8_9BACT</name>
<dbReference type="EMBL" id="FORX01000004">
    <property type="protein sequence ID" value="SFJ54137.1"/>
    <property type="molecule type" value="Genomic_DNA"/>
</dbReference>
<gene>
    <name evidence="1" type="ORF">SAMN04488082_10438</name>
</gene>
<dbReference type="RefSeq" id="WP_092373167.1">
    <property type="nucleotide sequence ID" value="NZ_FORX01000004.1"/>
</dbReference>
<dbReference type="AlphaFoldDB" id="A0A1I3S9C8"/>
<protein>
    <recommendedName>
        <fullName evidence="3">NIF system FeS cluster assembly NifU N-terminal domain-containing protein</fullName>
    </recommendedName>
</protein>
<organism evidence="1 2">
    <name type="scientific">Desulfomicrobium apsheronum</name>
    <dbReference type="NCBI Taxonomy" id="52560"/>
    <lineage>
        <taxon>Bacteria</taxon>
        <taxon>Pseudomonadati</taxon>
        <taxon>Thermodesulfobacteriota</taxon>
        <taxon>Desulfovibrionia</taxon>
        <taxon>Desulfovibrionales</taxon>
        <taxon>Desulfomicrobiaceae</taxon>
        <taxon>Desulfomicrobium</taxon>
    </lineage>
</organism>
<dbReference type="OrthoDB" id="5471253at2"/>
<proteinExistence type="predicted"/>
<dbReference type="SUPFAM" id="SSF82649">
    <property type="entry name" value="SufE/NifU"/>
    <property type="match status" value="1"/>
</dbReference>
<reference evidence="2" key="1">
    <citation type="submission" date="2016-10" db="EMBL/GenBank/DDBJ databases">
        <authorList>
            <person name="Varghese N."/>
            <person name="Submissions S."/>
        </authorList>
    </citation>
    <scope>NUCLEOTIDE SEQUENCE [LARGE SCALE GENOMIC DNA]</scope>
    <source>
        <strain evidence="2">DSM 5918</strain>
    </source>
</reference>
<dbReference type="STRING" id="52560.SAMN04488082_10438"/>
<dbReference type="Proteomes" id="UP000198635">
    <property type="component" value="Unassembled WGS sequence"/>
</dbReference>
<evidence type="ECO:0000313" key="1">
    <source>
        <dbReference type="EMBL" id="SFJ54137.1"/>
    </source>
</evidence>
<dbReference type="Gene3D" id="3.90.1010.10">
    <property type="match status" value="1"/>
</dbReference>
<sequence length="124" mass="13574">MSLSLEDLELRAFDPPHLGMPGWACQAGRWEDSGRFVEIFVAVRDGRIIDVGFLTNIPGDGLVCASAYCDEVLQKTVEEAQALREQDILALFPSPKREDAALQDILRICVDAGVRSITACSPEP</sequence>
<evidence type="ECO:0000313" key="2">
    <source>
        <dbReference type="Proteomes" id="UP000198635"/>
    </source>
</evidence>
<evidence type="ECO:0008006" key="3">
    <source>
        <dbReference type="Google" id="ProtNLM"/>
    </source>
</evidence>